<evidence type="ECO:0000313" key="2">
    <source>
        <dbReference type="Proteomes" id="UP000275078"/>
    </source>
</evidence>
<organism evidence="1 2">
    <name type="scientific">Ascobolus immersus RN42</name>
    <dbReference type="NCBI Taxonomy" id="1160509"/>
    <lineage>
        <taxon>Eukaryota</taxon>
        <taxon>Fungi</taxon>
        <taxon>Dikarya</taxon>
        <taxon>Ascomycota</taxon>
        <taxon>Pezizomycotina</taxon>
        <taxon>Pezizomycetes</taxon>
        <taxon>Pezizales</taxon>
        <taxon>Ascobolaceae</taxon>
        <taxon>Ascobolus</taxon>
    </lineage>
</organism>
<dbReference type="Proteomes" id="UP000275078">
    <property type="component" value="Unassembled WGS sequence"/>
</dbReference>
<sequence length="214" mass="25259">MSWPRFGDEPIDDHGNRVFGNCFMEKWERFIDALRWSFGLEYFLTSCSDDPYPELECATGYPGNHFLQSYIARYGIVFLITLVDISTDLGGATFRQRLAELGAAVDSVYEFLRFLRKVEGYILAPLARPKLELSGGRESNEYKAKFALYLSDRGNPRRYELDDEGPVVEEPQTHMERYLAEQRRFDERRLGSDFRFPELETRHFIYPYPLRYKW</sequence>
<dbReference type="EMBL" id="ML119678">
    <property type="protein sequence ID" value="RPA81584.1"/>
    <property type="molecule type" value="Genomic_DNA"/>
</dbReference>
<accession>A0A3N4IIW6</accession>
<gene>
    <name evidence="1" type="ORF">BJ508DRAFT_326274</name>
</gene>
<name>A0A3N4IIW6_ASCIM</name>
<keyword evidence="2" id="KW-1185">Reference proteome</keyword>
<proteinExistence type="predicted"/>
<evidence type="ECO:0000313" key="1">
    <source>
        <dbReference type="EMBL" id="RPA81584.1"/>
    </source>
</evidence>
<protein>
    <submittedName>
        <fullName evidence="1">Uncharacterized protein</fullName>
    </submittedName>
</protein>
<dbReference type="AlphaFoldDB" id="A0A3N4IIW6"/>
<reference evidence="1 2" key="1">
    <citation type="journal article" date="2018" name="Nat. Ecol. Evol.">
        <title>Pezizomycetes genomes reveal the molecular basis of ectomycorrhizal truffle lifestyle.</title>
        <authorList>
            <person name="Murat C."/>
            <person name="Payen T."/>
            <person name="Noel B."/>
            <person name="Kuo A."/>
            <person name="Morin E."/>
            <person name="Chen J."/>
            <person name="Kohler A."/>
            <person name="Krizsan K."/>
            <person name="Balestrini R."/>
            <person name="Da Silva C."/>
            <person name="Montanini B."/>
            <person name="Hainaut M."/>
            <person name="Levati E."/>
            <person name="Barry K.W."/>
            <person name="Belfiori B."/>
            <person name="Cichocki N."/>
            <person name="Clum A."/>
            <person name="Dockter R.B."/>
            <person name="Fauchery L."/>
            <person name="Guy J."/>
            <person name="Iotti M."/>
            <person name="Le Tacon F."/>
            <person name="Lindquist E.A."/>
            <person name="Lipzen A."/>
            <person name="Malagnac F."/>
            <person name="Mello A."/>
            <person name="Molinier V."/>
            <person name="Miyauchi S."/>
            <person name="Poulain J."/>
            <person name="Riccioni C."/>
            <person name="Rubini A."/>
            <person name="Sitrit Y."/>
            <person name="Splivallo R."/>
            <person name="Traeger S."/>
            <person name="Wang M."/>
            <person name="Zifcakova L."/>
            <person name="Wipf D."/>
            <person name="Zambonelli A."/>
            <person name="Paolocci F."/>
            <person name="Nowrousian M."/>
            <person name="Ottonello S."/>
            <person name="Baldrian P."/>
            <person name="Spatafora J.W."/>
            <person name="Henrissat B."/>
            <person name="Nagy L.G."/>
            <person name="Aury J.M."/>
            <person name="Wincker P."/>
            <person name="Grigoriev I.V."/>
            <person name="Bonfante P."/>
            <person name="Martin F.M."/>
        </authorList>
    </citation>
    <scope>NUCLEOTIDE SEQUENCE [LARGE SCALE GENOMIC DNA]</scope>
    <source>
        <strain evidence="1 2">RN42</strain>
    </source>
</reference>